<sequence>MNHSQKCLGEQEQCICRNLLPQKKQLNLEINESQFFLEQYNQNKSIQFQEGDYFENENISKRSKISQQQLKQNKQVFLEGDEINLEVDEENQQDENVNIKNERKTPEKQKQQNKNYEKNINQQNNQLVQIEQRRITDQEDIQCTINVNEQIQQELNFEDLVQSLSKATQSHLDFWNELIDANPDSQRLYLIGEKININLQEVKSSFQLYGPESDCSIITVSGNKSSKNSVLKLNNDTTRIFGFLKNEMIGFNVNEKIMPFVFRDIHEELLQNFYETSKRKSIGKSKLAFPVNKDGYLIPSNQYINYLPNLQEGIQFIGFTKERFQYHIFPYDKQDLNDQKSQVYFIMYREDQEQNKIIGITQNVEEKFRIPLLMCQGNENDNFLQIKQFFPEFDNSEYQTQLFSEEGANLLFDTTFLKDVYISNNTKNQKNGEENSDFSSWQMMNQDGFVPQRYLVNVKFDYSFDYKNLHIKCIQFVVIDQLEDIDQENVQTSKVSFSEAGSISNQDDQKIQKNQNEHNSIQIKSENNYSNTLTESKIQTETENKSETETESSSETSENNSEISKKNSDEESECEKITQESEIFQDEFDDLNIKAMDIHSVMEIRKKLQKKQKSKKLVFLNYQVIGIIIVLVIVVIIQIFFKKYLQNNLNDGYNFMYSQFQTFTQIPDIIYSTRKLKNLANGYNNTYTDSQQINDQQLTLKSELTFFINEMYDNFLDNQQMYLENLEKFGSDSYLENLKVSLKYLNIFNAQNEMSLNFEQTQQKFILTSSALTNRSISYFDDNLNSDTQISQSADFLDIQDPNFLQMNQEAGEKIDADQENQENQNQIQEINANQFQNKGLQNDKDFQQNMRKEDLTQIEDQKSNFFDLSPKSMAQVPQNRDQLVRQTVQLNSNQEGRFQETFKNLTAQYGNPQGFIQNKMQQNQKEKENQNKIEKALIPQELILTNDLLLKAFINEHNLKSLE</sequence>
<dbReference type="AlphaFoldDB" id="A0A0V0R0Q5"/>
<evidence type="ECO:0008006" key="5">
    <source>
        <dbReference type="Google" id="ProtNLM"/>
    </source>
</evidence>
<dbReference type="PANTHER" id="PTHR31600:SF2">
    <property type="entry name" value="GAMETE ENRICHED GENE 10 PROTEIN-RELATED"/>
    <property type="match status" value="1"/>
</dbReference>
<feature type="compositionally biased region" description="Polar residues" evidence="1">
    <location>
        <begin position="517"/>
        <end position="537"/>
    </location>
</feature>
<gene>
    <name evidence="3" type="ORF">PPERSA_01653</name>
</gene>
<keyword evidence="2" id="KW-0472">Membrane</keyword>
<comment type="caution">
    <text evidence="3">The sequence shown here is derived from an EMBL/GenBank/DDBJ whole genome shotgun (WGS) entry which is preliminary data.</text>
</comment>
<dbReference type="PANTHER" id="PTHR31600">
    <property type="entry name" value="TINY MACROCYSTS PROTEIN B-RELATED"/>
    <property type="match status" value="1"/>
</dbReference>
<evidence type="ECO:0000256" key="1">
    <source>
        <dbReference type="SAM" id="MobiDB-lite"/>
    </source>
</evidence>
<accession>A0A0V0R0Q5</accession>
<keyword evidence="2" id="KW-1133">Transmembrane helix</keyword>
<dbReference type="OrthoDB" id="39614at2759"/>
<feature type="compositionally biased region" description="Basic and acidic residues" evidence="1">
    <location>
        <begin position="100"/>
        <end position="110"/>
    </location>
</feature>
<name>A0A0V0R0Q5_PSEPJ</name>
<evidence type="ECO:0000313" key="4">
    <source>
        <dbReference type="Proteomes" id="UP000054937"/>
    </source>
</evidence>
<feature type="compositionally biased region" description="Basic and acidic residues" evidence="1">
    <location>
        <begin position="538"/>
        <end position="548"/>
    </location>
</feature>
<feature type="compositionally biased region" description="Basic and acidic residues" evidence="1">
    <location>
        <begin position="563"/>
        <end position="578"/>
    </location>
</feature>
<reference evidence="3 4" key="1">
    <citation type="journal article" date="2015" name="Sci. Rep.">
        <title>Genome of the facultative scuticociliatosis pathogen Pseudocohnilembus persalinus provides insight into its virulence through horizontal gene transfer.</title>
        <authorList>
            <person name="Xiong J."/>
            <person name="Wang G."/>
            <person name="Cheng J."/>
            <person name="Tian M."/>
            <person name="Pan X."/>
            <person name="Warren A."/>
            <person name="Jiang C."/>
            <person name="Yuan D."/>
            <person name="Miao W."/>
        </authorList>
    </citation>
    <scope>NUCLEOTIDE SEQUENCE [LARGE SCALE GENOMIC DNA]</scope>
    <source>
        <strain evidence="3">36N120E</strain>
    </source>
</reference>
<organism evidence="3 4">
    <name type="scientific">Pseudocohnilembus persalinus</name>
    <name type="common">Ciliate</name>
    <dbReference type="NCBI Taxonomy" id="266149"/>
    <lineage>
        <taxon>Eukaryota</taxon>
        <taxon>Sar</taxon>
        <taxon>Alveolata</taxon>
        <taxon>Ciliophora</taxon>
        <taxon>Intramacronucleata</taxon>
        <taxon>Oligohymenophorea</taxon>
        <taxon>Scuticociliatia</taxon>
        <taxon>Philasterida</taxon>
        <taxon>Pseudocohnilembidae</taxon>
        <taxon>Pseudocohnilembus</taxon>
    </lineage>
</organism>
<feature type="transmembrane region" description="Helical" evidence="2">
    <location>
        <begin position="617"/>
        <end position="641"/>
    </location>
</feature>
<keyword evidence="4" id="KW-1185">Reference proteome</keyword>
<feature type="compositionally biased region" description="Low complexity" evidence="1">
    <location>
        <begin position="551"/>
        <end position="562"/>
    </location>
</feature>
<protein>
    <recommendedName>
        <fullName evidence="5">PAS domain</fullName>
    </recommendedName>
</protein>
<evidence type="ECO:0000313" key="3">
    <source>
        <dbReference type="EMBL" id="KRX08108.1"/>
    </source>
</evidence>
<keyword evidence="2" id="KW-0812">Transmembrane</keyword>
<dbReference type="Proteomes" id="UP000054937">
    <property type="component" value="Unassembled WGS sequence"/>
</dbReference>
<feature type="region of interest" description="Disordered" evidence="1">
    <location>
        <begin position="496"/>
        <end position="578"/>
    </location>
</feature>
<feature type="compositionally biased region" description="Low complexity" evidence="1">
    <location>
        <begin position="112"/>
        <end position="122"/>
    </location>
</feature>
<dbReference type="EMBL" id="LDAU01000073">
    <property type="protein sequence ID" value="KRX08108.1"/>
    <property type="molecule type" value="Genomic_DNA"/>
</dbReference>
<proteinExistence type="predicted"/>
<feature type="region of interest" description="Disordered" evidence="1">
    <location>
        <begin position="90"/>
        <end position="122"/>
    </location>
</feature>
<dbReference type="InParanoid" id="A0A0V0R0Q5"/>
<dbReference type="InterPro" id="IPR052994">
    <property type="entry name" value="Tiny_macrocysts_regulators"/>
</dbReference>
<evidence type="ECO:0000256" key="2">
    <source>
        <dbReference type="SAM" id="Phobius"/>
    </source>
</evidence>